<evidence type="ECO:0008006" key="3">
    <source>
        <dbReference type="Google" id="ProtNLM"/>
    </source>
</evidence>
<comment type="caution">
    <text evidence="1">The sequence shown here is derived from an EMBL/GenBank/DDBJ whole genome shotgun (WGS) entry which is preliminary data.</text>
</comment>
<dbReference type="EMBL" id="SOAU01000001">
    <property type="protein sequence ID" value="TDT17464.1"/>
    <property type="molecule type" value="Genomic_DNA"/>
</dbReference>
<dbReference type="Proteomes" id="UP000294558">
    <property type="component" value="Unassembled WGS sequence"/>
</dbReference>
<dbReference type="AlphaFoldDB" id="A0A4R7I2S2"/>
<dbReference type="Pfam" id="PF02620">
    <property type="entry name" value="YceD"/>
    <property type="match status" value="1"/>
</dbReference>
<organism evidence="1 2">
    <name type="scientific">Ilumatobacter fluminis</name>
    <dbReference type="NCBI Taxonomy" id="467091"/>
    <lineage>
        <taxon>Bacteria</taxon>
        <taxon>Bacillati</taxon>
        <taxon>Actinomycetota</taxon>
        <taxon>Acidimicrobiia</taxon>
        <taxon>Acidimicrobiales</taxon>
        <taxon>Ilumatobacteraceae</taxon>
        <taxon>Ilumatobacter</taxon>
    </lineage>
</organism>
<gene>
    <name evidence="1" type="ORF">BDK89_3074</name>
</gene>
<reference evidence="1 2" key="1">
    <citation type="submission" date="2019-03" db="EMBL/GenBank/DDBJ databases">
        <title>Sequencing the genomes of 1000 actinobacteria strains.</title>
        <authorList>
            <person name="Klenk H.-P."/>
        </authorList>
    </citation>
    <scope>NUCLEOTIDE SEQUENCE [LARGE SCALE GENOMIC DNA]</scope>
    <source>
        <strain evidence="1 2">DSM 18936</strain>
    </source>
</reference>
<protein>
    <recommendedName>
        <fullName evidence="3">Metal-binding protein</fullName>
    </recommendedName>
</protein>
<accession>A0A4R7I2S2</accession>
<sequence>MARIQALRLNARELLREPGLQKHVELTTPATDLGVDDDRIVDDVTIDLMATSGVDSVVVHGTLTMPWEAPCRRCLTDLAGTATIEVDEVYQYAGDILSDDDQTFPIENDQIDLLSAVREHLMLELPDDVLCGDDCAGIRLEPGDAPDVVTRDDDTPVRDERWAALDDLRLDD</sequence>
<proteinExistence type="predicted"/>
<dbReference type="InterPro" id="IPR003772">
    <property type="entry name" value="YceD"/>
</dbReference>
<evidence type="ECO:0000313" key="1">
    <source>
        <dbReference type="EMBL" id="TDT17464.1"/>
    </source>
</evidence>
<evidence type="ECO:0000313" key="2">
    <source>
        <dbReference type="Proteomes" id="UP000294558"/>
    </source>
</evidence>
<name>A0A4R7I2S2_9ACTN</name>
<keyword evidence="2" id="KW-1185">Reference proteome</keyword>